<comment type="caution">
    <text evidence="1">The sequence shown here is derived from an EMBL/GenBank/DDBJ whole genome shotgun (WGS) entry which is preliminary data.</text>
</comment>
<dbReference type="EMBL" id="CAWUPB010000246">
    <property type="protein sequence ID" value="CAK7324059.1"/>
    <property type="molecule type" value="Genomic_DNA"/>
</dbReference>
<organism evidence="1 2">
    <name type="scientific">Dovyalis caffra</name>
    <dbReference type="NCBI Taxonomy" id="77055"/>
    <lineage>
        <taxon>Eukaryota</taxon>
        <taxon>Viridiplantae</taxon>
        <taxon>Streptophyta</taxon>
        <taxon>Embryophyta</taxon>
        <taxon>Tracheophyta</taxon>
        <taxon>Spermatophyta</taxon>
        <taxon>Magnoliopsida</taxon>
        <taxon>eudicotyledons</taxon>
        <taxon>Gunneridae</taxon>
        <taxon>Pentapetalae</taxon>
        <taxon>rosids</taxon>
        <taxon>fabids</taxon>
        <taxon>Malpighiales</taxon>
        <taxon>Salicaceae</taxon>
        <taxon>Flacourtieae</taxon>
        <taxon>Dovyalis</taxon>
    </lineage>
</organism>
<evidence type="ECO:0000313" key="1">
    <source>
        <dbReference type="EMBL" id="CAK7324059.1"/>
    </source>
</evidence>
<proteinExistence type="predicted"/>
<dbReference type="Proteomes" id="UP001314170">
    <property type="component" value="Unassembled WGS sequence"/>
</dbReference>
<protein>
    <submittedName>
        <fullName evidence="1">Uncharacterized protein</fullName>
    </submittedName>
</protein>
<evidence type="ECO:0000313" key="2">
    <source>
        <dbReference type="Proteomes" id="UP001314170"/>
    </source>
</evidence>
<sequence>MDRQVPNKGLRIGNRNGKEIRPASLVLKVSNYLLGEKQGFASSSKGVVPTIWIMIRSSTRQNEECEMINWSRLKGVQGELMIQDHTTLTTVNKYHGPESRRQHNLLLLQDHATYKEVEVLHGNGFSKNKQNIVVEQNEEENLLQIIPFEDLGNEVVCDDFNVVTSLLEKVGGRDPDLGAMDDFNQFIHQSEMIDAGYVQKEEPNLVLKTYNWEVYGNIYKRVFDAEDEVTRKEADFLMNNSDDVTQNLAAAKFKLSALVLQQEIFLREKETMLGNEVVTYFQDLLQSRPVTLQMISLMLFPH</sequence>
<gene>
    <name evidence="1" type="ORF">DCAF_LOCUS1693</name>
</gene>
<name>A0AAV1QTR4_9ROSI</name>
<dbReference type="AlphaFoldDB" id="A0AAV1QTR4"/>
<accession>A0AAV1QTR4</accession>
<keyword evidence="2" id="KW-1185">Reference proteome</keyword>
<reference evidence="1 2" key="1">
    <citation type="submission" date="2024-01" db="EMBL/GenBank/DDBJ databases">
        <authorList>
            <person name="Waweru B."/>
        </authorList>
    </citation>
    <scope>NUCLEOTIDE SEQUENCE [LARGE SCALE GENOMIC DNA]</scope>
</reference>